<reference evidence="1 2" key="1">
    <citation type="submission" date="2018-10" db="EMBL/GenBank/DDBJ databases">
        <title>Natronolimnobius sp. XQ-INN 246 isolated from Inner Mongolia Autonomous Region of China.</title>
        <authorList>
            <person name="Xue Q."/>
        </authorList>
    </citation>
    <scope>NUCLEOTIDE SEQUENCE [LARGE SCALE GENOMIC DNA]</scope>
    <source>
        <strain evidence="1 2">XQ-INN 246</strain>
    </source>
</reference>
<dbReference type="EMBL" id="RBZW01000026">
    <property type="protein sequence ID" value="THE64750.1"/>
    <property type="molecule type" value="Genomic_DNA"/>
</dbReference>
<evidence type="ECO:0000313" key="2">
    <source>
        <dbReference type="Proteomes" id="UP000318864"/>
    </source>
</evidence>
<accession>A0A4S3TMB3</accession>
<gene>
    <name evidence="1" type="ORF">D8Y22_11195</name>
</gene>
<proteinExistence type="predicted"/>
<keyword evidence="2" id="KW-1185">Reference proteome</keyword>
<organism evidence="1 2">
    <name type="scientific">Salinadaptatus halalkaliphilus</name>
    <dbReference type="NCBI Taxonomy" id="2419781"/>
    <lineage>
        <taxon>Archaea</taxon>
        <taxon>Methanobacteriati</taxon>
        <taxon>Methanobacteriota</taxon>
        <taxon>Stenosarchaea group</taxon>
        <taxon>Halobacteria</taxon>
        <taxon>Halobacteriales</taxon>
        <taxon>Natrialbaceae</taxon>
        <taxon>Salinadaptatus</taxon>
    </lineage>
</organism>
<evidence type="ECO:0000313" key="1">
    <source>
        <dbReference type="EMBL" id="THE64750.1"/>
    </source>
</evidence>
<protein>
    <submittedName>
        <fullName evidence="1">Uncharacterized protein</fullName>
    </submittedName>
</protein>
<name>A0A4S3TMB3_9EURY</name>
<dbReference type="Proteomes" id="UP000318864">
    <property type="component" value="Unassembled WGS sequence"/>
</dbReference>
<sequence length="62" mass="7227">MPEKPIWIVESAIVHKRISIEDDVIPTKITQFSSFLERKARKATMLEVRTEPSKKTHIPRVI</sequence>
<dbReference type="AlphaFoldDB" id="A0A4S3TMB3"/>
<comment type="caution">
    <text evidence="1">The sequence shown here is derived from an EMBL/GenBank/DDBJ whole genome shotgun (WGS) entry which is preliminary data.</text>
</comment>